<keyword evidence="2" id="KW-1185">Reference proteome</keyword>
<dbReference type="EMBL" id="JAGGLQ010000001">
    <property type="protein sequence ID" value="MBP2034526.1"/>
    <property type="molecule type" value="Genomic_DNA"/>
</dbReference>
<evidence type="ECO:0000313" key="2">
    <source>
        <dbReference type="Proteomes" id="UP001519310"/>
    </source>
</evidence>
<proteinExistence type="predicted"/>
<name>A0ABS4KYH0_STRAV</name>
<organism evidence="1 2">
    <name type="scientific">Streptomyces avidinii</name>
    <dbReference type="NCBI Taxonomy" id="1895"/>
    <lineage>
        <taxon>Bacteria</taxon>
        <taxon>Bacillati</taxon>
        <taxon>Actinomycetota</taxon>
        <taxon>Actinomycetes</taxon>
        <taxon>Kitasatosporales</taxon>
        <taxon>Streptomycetaceae</taxon>
        <taxon>Streptomyces</taxon>
    </lineage>
</organism>
<sequence>MCVRWCGRIELIAVFPDLSWHVRLRGLFIALRIELWLGEGR</sequence>
<accession>A0ABS4KYH0</accession>
<evidence type="ECO:0000313" key="1">
    <source>
        <dbReference type="EMBL" id="MBP2034526.1"/>
    </source>
</evidence>
<dbReference type="Proteomes" id="UP001519310">
    <property type="component" value="Unassembled WGS sequence"/>
</dbReference>
<gene>
    <name evidence="1" type="ORF">J2Z77_000310</name>
</gene>
<protein>
    <submittedName>
        <fullName evidence="1">Uncharacterized protein</fullName>
    </submittedName>
</protein>
<comment type="caution">
    <text evidence="1">The sequence shown here is derived from an EMBL/GenBank/DDBJ whole genome shotgun (WGS) entry which is preliminary data.</text>
</comment>
<reference evidence="1 2" key="1">
    <citation type="submission" date="2021-03" db="EMBL/GenBank/DDBJ databases">
        <title>Genomic Encyclopedia of Type Strains, Phase IV (KMG-IV): sequencing the most valuable type-strain genomes for metagenomic binning, comparative biology and taxonomic classification.</title>
        <authorList>
            <person name="Goeker M."/>
        </authorList>
    </citation>
    <scope>NUCLEOTIDE SEQUENCE [LARGE SCALE GENOMIC DNA]</scope>
    <source>
        <strain evidence="1 2">DSM 40526</strain>
    </source>
</reference>